<keyword evidence="3" id="KW-1185">Reference proteome</keyword>
<comment type="caution">
    <text evidence="2">The sequence shown here is derived from an EMBL/GenBank/DDBJ whole genome shotgun (WGS) entry which is preliminary data.</text>
</comment>
<dbReference type="Pfam" id="PF13091">
    <property type="entry name" value="PLDc_2"/>
    <property type="match status" value="2"/>
</dbReference>
<protein>
    <recommendedName>
        <fullName evidence="1">PLD phosphodiesterase domain-containing protein</fullName>
    </recommendedName>
</protein>
<evidence type="ECO:0000313" key="3">
    <source>
        <dbReference type="Proteomes" id="UP000094291"/>
    </source>
</evidence>
<evidence type="ECO:0000259" key="1">
    <source>
        <dbReference type="PROSITE" id="PS50035"/>
    </source>
</evidence>
<dbReference type="CDD" id="cd09110">
    <property type="entry name" value="PLDc_CLS_1"/>
    <property type="match status" value="1"/>
</dbReference>
<dbReference type="GO" id="GO:0016020">
    <property type="term" value="C:membrane"/>
    <property type="evidence" value="ECO:0007669"/>
    <property type="project" value="TreeGrafter"/>
</dbReference>
<dbReference type="CDD" id="cd09159">
    <property type="entry name" value="PLDc_ybhO_like_2"/>
    <property type="match status" value="1"/>
</dbReference>
<dbReference type="PANTHER" id="PTHR21248">
    <property type="entry name" value="CARDIOLIPIN SYNTHASE"/>
    <property type="match status" value="1"/>
</dbReference>
<dbReference type="GO" id="GO:0008808">
    <property type="term" value="F:cardiolipin synthase activity"/>
    <property type="evidence" value="ECO:0007669"/>
    <property type="project" value="TreeGrafter"/>
</dbReference>
<dbReference type="PANTHER" id="PTHR21248:SF23">
    <property type="entry name" value="CARDIOLIPIN SYNTHASE B"/>
    <property type="match status" value="1"/>
</dbReference>
<dbReference type="Proteomes" id="UP000094291">
    <property type="component" value="Unassembled WGS sequence"/>
</dbReference>
<reference evidence="2 3" key="1">
    <citation type="submission" date="2016-08" db="EMBL/GenBank/DDBJ databases">
        <authorList>
            <person name="Seilhamer J.J."/>
        </authorList>
    </citation>
    <scope>NUCLEOTIDE SEQUENCE [LARGE SCALE GENOMIC DNA]</scope>
    <source>
        <strain evidence="2 3">PH27A</strain>
    </source>
</reference>
<name>A0A1E2VAH5_9GAMM</name>
<dbReference type="GO" id="GO:0032049">
    <property type="term" value="P:cardiolipin biosynthetic process"/>
    <property type="evidence" value="ECO:0007669"/>
    <property type="project" value="UniProtKB-ARBA"/>
</dbReference>
<sequence length="373" mass="43490">MAKPFPWRDQQQARLWVDATAYEPEMRQRIERAEHYVLIELYLMESGQVCNRVIPVLIAAAQRGVQVLLLLDSYGSAALNDADRRRLVEAGVDLGWFNPLRWHKLGRNLVRDHRKLIVVDGHTAFVGGFGWADEFETGEVPWHEVAMEIQGDCVGDWQTLFWRSWRQARAPDVVLPDPRSCQGEMSEHRLKGRVVHAQGVYLQVVKHSLLYRLRHAQHRAWIATPYFVPTRPIRRALIAAAQRGVDVRLLLPGPHHDHPWIRLAGQQFYQRLLANGVRIYEYQPRFIHAKVSRVDDWVSVGSCNFDHWGLRWNREANQELEGADAAWPVTEWFQSGFDQGQAIDPQRWAQRSRWQKIQQAFWGWVNGLMMKLH</sequence>
<evidence type="ECO:0000313" key="2">
    <source>
        <dbReference type="EMBL" id="ODC03987.1"/>
    </source>
</evidence>
<dbReference type="InterPro" id="IPR001736">
    <property type="entry name" value="PLipase_D/transphosphatidylase"/>
</dbReference>
<dbReference type="AlphaFoldDB" id="A0A1E2VAH5"/>
<feature type="domain" description="PLD phosphodiesterase" evidence="1">
    <location>
        <begin position="108"/>
        <end position="135"/>
    </location>
</feature>
<gene>
    <name evidence="2" type="ORF">BFW38_11005</name>
</gene>
<dbReference type="SMART" id="SM00155">
    <property type="entry name" value="PLDc"/>
    <property type="match status" value="2"/>
</dbReference>
<accession>A0A1E2VAH5</accession>
<dbReference type="InterPro" id="IPR025202">
    <property type="entry name" value="PLD-like_dom"/>
</dbReference>
<dbReference type="SUPFAM" id="SSF56024">
    <property type="entry name" value="Phospholipase D/nuclease"/>
    <property type="match status" value="2"/>
</dbReference>
<dbReference type="STRING" id="197479.BFW38_11005"/>
<proteinExistence type="predicted"/>
<organism evidence="2 3">
    <name type="scientific">Terasakiispira papahanaumokuakeensis</name>
    <dbReference type="NCBI Taxonomy" id="197479"/>
    <lineage>
        <taxon>Bacteria</taxon>
        <taxon>Pseudomonadati</taxon>
        <taxon>Pseudomonadota</taxon>
        <taxon>Gammaproteobacteria</taxon>
        <taxon>Oceanospirillales</taxon>
        <taxon>Terasakiispira</taxon>
    </lineage>
</organism>
<dbReference type="RefSeq" id="WP_068998699.1">
    <property type="nucleotide sequence ID" value="NZ_MDTQ01000001.1"/>
</dbReference>
<dbReference type="EMBL" id="MDTQ01000001">
    <property type="protein sequence ID" value="ODC03987.1"/>
    <property type="molecule type" value="Genomic_DNA"/>
</dbReference>
<dbReference type="Gene3D" id="3.30.870.10">
    <property type="entry name" value="Endonuclease Chain A"/>
    <property type="match status" value="2"/>
</dbReference>
<dbReference type="PROSITE" id="PS50035">
    <property type="entry name" value="PLD"/>
    <property type="match status" value="1"/>
</dbReference>